<name>A0A8K0WTW9_9HYPO</name>
<organism evidence="2 3">
    <name type="scientific">Stachybotrys elegans</name>
    <dbReference type="NCBI Taxonomy" id="80388"/>
    <lineage>
        <taxon>Eukaryota</taxon>
        <taxon>Fungi</taxon>
        <taxon>Dikarya</taxon>
        <taxon>Ascomycota</taxon>
        <taxon>Pezizomycotina</taxon>
        <taxon>Sordariomycetes</taxon>
        <taxon>Hypocreomycetidae</taxon>
        <taxon>Hypocreales</taxon>
        <taxon>Stachybotryaceae</taxon>
        <taxon>Stachybotrys</taxon>
    </lineage>
</organism>
<reference evidence="2" key="1">
    <citation type="journal article" date="2021" name="Nat. Commun.">
        <title>Genetic determinants of endophytism in the Arabidopsis root mycobiome.</title>
        <authorList>
            <person name="Mesny F."/>
            <person name="Miyauchi S."/>
            <person name="Thiergart T."/>
            <person name="Pickel B."/>
            <person name="Atanasova L."/>
            <person name="Karlsson M."/>
            <person name="Huettel B."/>
            <person name="Barry K.W."/>
            <person name="Haridas S."/>
            <person name="Chen C."/>
            <person name="Bauer D."/>
            <person name="Andreopoulos W."/>
            <person name="Pangilinan J."/>
            <person name="LaButti K."/>
            <person name="Riley R."/>
            <person name="Lipzen A."/>
            <person name="Clum A."/>
            <person name="Drula E."/>
            <person name="Henrissat B."/>
            <person name="Kohler A."/>
            <person name="Grigoriev I.V."/>
            <person name="Martin F.M."/>
            <person name="Hacquard S."/>
        </authorList>
    </citation>
    <scope>NUCLEOTIDE SEQUENCE</scope>
    <source>
        <strain evidence="2">MPI-CAGE-CH-0235</strain>
    </source>
</reference>
<feature type="signal peptide" evidence="1">
    <location>
        <begin position="1"/>
        <end position="24"/>
    </location>
</feature>
<dbReference type="Proteomes" id="UP000813444">
    <property type="component" value="Unassembled WGS sequence"/>
</dbReference>
<evidence type="ECO:0000313" key="3">
    <source>
        <dbReference type="Proteomes" id="UP000813444"/>
    </source>
</evidence>
<dbReference type="EMBL" id="JAGPNK010000004">
    <property type="protein sequence ID" value="KAH7323269.1"/>
    <property type="molecule type" value="Genomic_DNA"/>
</dbReference>
<sequence length="290" mass="31706">MVAPTPSIVSPALLLATFIASAYAQRDVEAAHYNLEENHTVRIPEDRWEQAIRNANATATVRNVTGYNTTQAFPGTPMDGWSLSVSVIGDYAVPRTPYDGVTGAQVLYEEPRSILNQTDQRWPMGLEDGAWSLSGNIYLVDYPLDESFNQDCRGVLSDECWEALHNITQTGETRDDPRRRVCEGELSNGLLAFGGGAIPFSEPIGVNVFRPGDVSLYDDMISKVWLVHFGFGARDPSETHIPDLLTCLRPEARSGSRDIEDVIESAAPRATISLAWGGLVSAGLMFAAML</sequence>
<dbReference type="OrthoDB" id="4526039at2759"/>
<protein>
    <recommendedName>
        <fullName evidence="4">Peptidase A1 domain-containing protein</fullName>
    </recommendedName>
</protein>
<evidence type="ECO:0000256" key="1">
    <source>
        <dbReference type="SAM" id="SignalP"/>
    </source>
</evidence>
<evidence type="ECO:0000313" key="2">
    <source>
        <dbReference type="EMBL" id="KAH7323269.1"/>
    </source>
</evidence>
<keyword evidence="1" id="KW-0732">Signal</keyword>
<accession>A0A8K0WTW9</accession>
<evidence type="ECO:0008006" key="4">
    <source>
        <dbReference type="Google" id="ProtNLM"/>
    </source>
</evidence>
<dbReference type="AlphaFoldDB" id="A0A8K0WTW9"/>
<keyword evidence="3" id="KW-1185">Reference proteome</keyword>
<comment type="caution">
    <text evidence="2">The sequence shown here is derived from an EMBL/GenBank/DDBJ whole genome shotgun (WGS) entry which is preliminary data.</text>
</comment>
<gene>
    <name evidence="2" type="ORF">B0I35DRAFT_459366</name>
</gene>
<feature type="chain" id="PRO_5035437056" description="Peptidase A1 domain-containing protein" evidence="1">
    <location>
        <begin position="25"/>
        <end position="290"/>
    </location>
</feature>
<proteinExistence type="predicted"/>